<organism evidence="1 2">
    <name type="scientific">Pseudoalteromonas undina</name>
    <dbReference type="NCBI Taxonomy" id="43660"/>
    <lineage>
        <taxon>Bacteria</taxon>
        <taxon>Pseudomonadati</taxon>
        <taxon>Pseudomonadota</taxon>
        <taxon>Gammaproteobacteria</taxon>
        <taxon>Alteromonadales</taxon>
        <taxon>Pseudoalteromonadaceae</taxon>
        <taxon>Pseudoalteromonas</taxon>
    </lineage>
</organism>
<feature type="non-terminal residue" evidence="1">
    <location>
        <position position="1"/>
    </location>
</feature>
<reference evidence="1" key="1">
    <citation type="submission" date="2024-02" db="EMBL/GenBank/DDBJ databases">
        <title>Bacteria isolated from the canopy kelp, Nereocystis luetkeana.</title>
        <authorList>
            <person name="Pfister C.A."/>
            <person name="Younker I.T."/>
            <person name="Light S.H."/>
        </authorList>
    </citation>
    <scope>NUCLEOTIDE SEQUENCE</scope>
    <source>
        <strain evidence="1">TN.2.01</strain>
    </source>
</reference>
<evidence type="ECO:0000313" key="1">
    <source>
        <dbReference type="EMBL" id="MEL0606668.1"/>
    </source>
</evidence>
<proteinExistence type="predicted"/>
<feature type="non-terminal residue" evidence="1">
    <location>
        <position position="68"/>
    </location>
</feature>
<keyword evidence="2" id="KW-1185">Reference proteome</keyword>
<name>A0ACC6RA45_9GAMM</name>
<dbReference type="Proteomes" id="UP001374952">
    <property type="component" value="Unassembled WGS sequence"/>
</dbReference>
<sequence>QKDIFIEIDYMDSSDPGITPQRIALVNVVCVFASNGYMVLFDVGDLFDHSTCISTANFDLGGGTTVPF</sequence>
<protein>
    <submittedName>
        <fullName evidence="1">Uncharacterized protein</fullName>
    </submittedName>
</protein>
<dbReference type="EMBL" id="JBAKAX010000386">
    <property type="protein sequence ID" value="MEL0606668.1"/>
    <property type="molecule type" value="Genomic_DNA"/>
</dbReference>
<gene>
    <name evidence="1" type="ORF">V6250_21415</name>
</gene>
<comment type="caution">
    <text evidence="1">The sequence shown here is derived from an EMBL/GenBank/DDBJ whole genome shotgun (WGS) entry which is preliminary data.</text>
</comment>
<evidence type="ECO:0000313" key="2">
    <source>
        <dbReference type="Proteomes" id="UP001374952"/>
    </source>
</evidence>
<accession>A0ACC6RA45</accession>